<evidence type="ECO:0000313" key="2">
    <source>
        <dbReference type="Proteomes" id="UP000799755"/>
    </source>
</evidence>
<gene>
    <name evidence="1" type="ORF">BDR25DRAFT_305060</name>
</gene>
<accession>A0ACB6QQG7</accession>
<protein>
    <submittedName>
        <fullName evidence="1">Uncharacterized protein</fullName>
    </submittedName>
</protein>
<sequence>MANLESLPEDVKRLICVELDKCQSVRPLWQVSKTWRAVAESFVYRGLAWAVTLKDSSISDDAKRLFADDIVSKYLEHARYLYISDTLKRHSCSTSSNESCSGDPSTEDSIGCAHSTGLSIVPPTFQLAEPISPCFNEVFCSDSKVDRSTAEHTWSPFIAALTRFKHLTDIVLQVQSRIPPGLMNTIERYHPNCRLHLRNFRFKSLHEEVTDPDERALAMSKNLHSLSILYMYRDSNGVDDHNGAAALRTVGLAKNLKHVRMLGCRPASSPALFRARERPLEKWKGFVPAIEEEDEGREGKGREKTKLESLSFVCYSNALNITKLEKWEQVADFSQLKTLSCSTGNKAFLSLVATDDKFPSLKDLNITLQPGNRENSEDWQLTVEQFFASLHPLTSLGLSGTLHGHLLDIIAERHGETLQKLTLKPFEDGYDTPGPPLRITAPFVELLASKAPNLTSLHLTLKRSMGDTAETRCYEALGTLQSLNDLRLSLDCTNDSAWDLSPEEDWDSFDKATQTSEGTMPKHYNGHLKIAMINSALDEDLVRQIWGVINENRTKDTLQTLNIYTYGGSSFSNSHPGDLMEIVQHVSRSYRVTANPNVEGGVEIVELSKNRREERDASQRKSEQSMMEKWGQQRHCGSSYVVFQHIWPFEDHEDWRTKWKSWPLQRAT</sequence>
<organism evidence="1 2">
    <name type="scientific">Lindgomyces ingoldianus</name>
    <dbReference type="NCBI Taxonomy" id="673940"/>
    <lineage>
        <taxon>Eukaryota</taxon>
        <taxon>Fungi</taxon>
        <taxon>Dikarya</taxon>
        <taxon>Ascomycota</taxon>
        <taxon>Pezizomycotina</taxon>
        <taxon>Dothideomycetes</taxon>
        <taxon>Pleosporomycetidae</taxon>
        <taxon>Pleosporales</taxon>
        <taxon>Lindgomycetaceae</taxon>
        <taxon>Lindgomyces</taxon>
    </lineage>
</organism>
<dbReference type="EMBL" id="MU003516">
    <property type="protein sequence ID" value="KAF2468411.1"/>
    <property type="molecule type" value="Genomic_DNA"/>
</dbReference>
<reference evidence="1" key="1">
    <citation type="journal article" date="2020" name="Stud. Mycol.">
        <title>101 Dothideomycetes genomes: a test case for predicting lifestyles and emergence of pathogens.</title>
        <authorList>
            <person name="Haridas S."/>
            <person name="Albert R."/>
            <person name="Binder M."/>
            <person name="Bloem J."/>
            <person name="Labutti K."/>
            <person name="Salamov A."/>
            <person name="Andreopoulos B."/>
            <person name="Baker S."/>
            <person name="Barry K."/>
            <person name="Bills G."/>
            <person name="Bluhm B."/>
            <person name="Cannon C."/>
            <person name="Castanera R."/>
            <person name="Culley D."/>
            <person name="Daum C."/>
            <person name="Ezra D."/>
            <person name="Gonzalez J."/>
            <person name="Henrissat B."/>
            <person name="Kuo A."/>
            <person name="Liang C."/>
            <person name="Lipzen A."/>
            <person name="Lutzoni F."/>
            <person name="Magnuson J."/>
            <person name="Mondo S."/>
            <person name="Nolan M."/>
            <person name="Ohm R."/>
            <person name="Pangilinan J."/>
            <person name="Park H.-J."/>
            <person name="Ramirez L."/>
            <person name="Alfaro M."/>
            <person name="Sun H."/>
            <person name="Tritt A."/>
            <person name="Yoshinaga Y."/>
            <person name="Zwiers L.-H."/>
            <person name="Turgeon B."/>
            <person name="Goodwin S."/>
            <person name="Spatafora J."/>
            <person name="Crous P."/>
            <person name="Grigoriev I."/>
        </authorList>
    </citation>
    <scope>NUCLEOTIDE SEQUENCE</scope>
    <source>
        <strain evidence="1">ATCC 200398</strain>
    </source>
</reference>
<evidence type="ECO:0000313" key="1">
    <source>
        <dbReference type="EMBL" id="KAF2468411.1"/>
    </source>
</evidence>
<keyword evidence="2" id="KW-1185">Reference proteome</keyword>
<comment type="caution">
    <text evidence="1">The sequence shown here is derived from an EMBL/GenBank/DDBJ whole genome shotgun (WGS) entry which is preliminary data.</text>
</comment>
<name>A0ACB6QQG7_9PLEO</name>
<proteinExistence type="predicted"/>
<dbReference type="Proteomes" id="UP000799755">
    <property type="component" value="Unassembled WGS sequence"/>
</dbReference>